<comment type="subcellular location">
    <subcellularLocation>
        <location evidence="8">Cytoplasm</location>
    </subcellularLocation>
</comment>
<dbReference type="GO" id="GO:0005975">
    <property type="term" value="P:carbohydrate metabolic process"/>
    <property type="evidence" value="ECO:0007669"/>
    <property type="project" value="UniProtKB-UniRule"/>
</dbReference>
<evidence type="ECO:0000256" key="7">
    <source>
        <dbReference type="ARBA" id="ARBA00022962"/>
    </source>
</evidence>
<gene>
    <name evidence="8 11" type="primary">glmS</name>
    <name evidence="11" type="ORF">FYJ24_03160</name>
</gene>
<evidence type="ECO:0000313" key="11">
    <source>
        <dbReference type="EMBL" id="MSS83772.1"/>
    </source>
</evidence>
<dbReference type="NCBIfam" id="NF001484">
    <property type="entry name" value="PRK00331.1"/>
    <property type="match status" value="1"/>
</dbReference>
<reference evidence="11 12" key="1">
    <citation type="submission" date="2019-08" db="EMBL/GenBank/DDBJ databases">
        <title>In-depth cultivation of the pig gut microbiome towards novel bacterial diversity and tailored functional studies.</title>
        <authorList>
            <person name="Wylensek D."/>
            <person name="Hitch T.C.A."/>
            <person name="Clavel T."/>
        </authorList>
    </citation>
    <scope>NUCLEOTIDE SEQUENCE [LARGE SCALE GENOMIC DNA]</scope>
    <source>
        <strain evidence="11 12">WB03_NA08</strain>
    </source>
</reference>
<dbReference type="InterPro" id="IPR017932">
    <property type="entry name" value="GATase_2_dom"/>
</dbReference>
<dbReference type="GO" id="GO:0006047">
    <property type="term" value="P:UDP-N-acetylglucosamine metabolic process"/>
    <property type="evidence" value="ECO:0007669"/>
    <property type="project" value="TreeGrafter"/>
</dbReference>
<accession>A0A6N7W5Q7</accession>
<dbReference type="SUPFAM" id="SSF56235">
    <property type="entry name" value="N-terminal nucleophile aminohydrolases (Ntn hydrolases)"/>
    <property type="match status" value="1"/>
</dbReference>
<organism evidence="11 12">
    <name type="scientific">Scrofimicrobium canadense</name>
    <dbReference type="NCBI Taxonomy" id="2652290"/>
    <lineage>
        <taxon>Bacteria</taxon>
        <taxon>Bacillati</taxon>
        <taxon>Actinomycetota</taxon>
        <taxon>Actinomycetes</taxon>
        <taxon>Actinomycetales</taxon>
        <taxon>Actinomycetaceae</taxon>
        <taxon>Scrofimicrobium</taxon>
    </lineage>
</organism>
<dbReference type="NCBIfam" id="TIGR01135">
    <property type="entry name" value="glmS"/>
    <property type="match status" value="1"/>
</dbReference>
<dbReference type="HAMAP" id="MF_00164">
    <property type="entry name" value="GlmS"/>
    <property type="match status" value="1"/>
</dbReference>
<evidence type="ECO:0000256" key="4">
    <source>
        <dbReference type="ARBA" id="ARBA00022576"/>
    </source>
</evidence>
<keyword evidence="8" id="KW-0963">Cytoplasm</keyword>
<dbReference type="InterPro" id="IPR035466">
    <property type="entry name" value="GlmS/AgaS_SIS"/>
</dbReference>
<dbReference type="EC" id="2.6.1.16" evidence="2 8"/>
<comment type="catalytic activity">
    <reaction evidence="1 8">
        <text>D-fructose 6-phosphate + L-glutamine = D-glucosamine 6-phosphate + L-glutamate</text>
        <dbReference type="Rhea" id="RHEA:13237"/>
        <dbReference type="ChEBI" id="CHEBI:29985"/>
        <dbReference type="ChEBI" id="CHEBI:58359"/>
        <dbReference type="ChEBI" id="CHEBI:58725"/>
        <dbReference type="ChEBI" id="CHEBI:61527"/>
        <dbReference type="EC" id="2.6.1.16"/>
    </reaction>
</comment>
<dbReference type="CDD" id="cd05008">
    <property type="entry name" value="SIS_GlmS_GlmD_1"/>
    <property type="match status" value="1"/>
</dbReference>
<dbReference type="PROSITE" id="PS51464">
    <property type="entry name" value="SIS"/>
    <property type="match status" value="2"/>
</dbReference>
<dbReference type="GO" id="GO:0004360">
    <property type="term" value="F:glutamine-fructose-6-phosphate transaminase (isomerizing) activity"/>
    <property type="evidence" value="ECO:0007669"/>
    <property type="project" value="UniProtKB-UniRule"/>
</dbReference>
<evidence type="ECO:0000256" key="8">
    <source>
        <dbReference type="HAMAP-Rule" id="MF_00164"/>
    </source>
</evidence>
<comment type="subunit">
    <text evidence="8">Homodimer.</text>
</comment>
<feature type="active site" description="For Fru-6P isomerization activity" evidence="8">
    <location>
        <position position="634"/>
    </location>
</feature>
<dbReference type="GO" id="GO:0006487">
    <property type="term" value="P:protein N-linked glycosylation"/>
    <property type="evidence" value="ECO:0007669"/>
    <property type="project" value="TreeGrafter"/>
</dbReference>
<dbReference type="PANTHER" id="PTHR10937">
    <property type="entry name" value="GLUCOSAMINE--FRUCTOSE-6-PHOSPHATE AMINOTRANSFERASE, ISOMERIZING"/>
    <property type="match status" value="1"/>
</dbReference>
<evidence type="ECO:0000256" key="1">
    <source>
        <dbReference type="ARBA" id="ARBA00001031"/>
    </source>
</evidence>
<dbReference type="GO" id="GO:0005829">
    <property type="term" value="C:cytosol"/>
    <property type="evidence" value="ECO:0007669"/>
    <property type="project" value="TreeGrafter"/>
</dbReference>
<dbReference type="InterPro" id="IPR029055">
    <property type="entry name" value="Ntn_hydrolases_N"/>
</dbReference>
<keyword evidence="4 8" id="KW-0032">Aminotransferase</keyword>
<protein>
    <recommendedName>
        <fullName evidence="3 8">Glutamine--fructose-6-phosphate aminotransferase [isomerizing]</fullName>
        <ecNumber evidence="2 8">2.6.1.16</ecNumber>
    </recommendedName>
    <alternativeName>
        <fullName evidence="8">D-fructose-6-phosphate amidotransferase</fullName>
    </alternativeName>
    <alternativeName>
        <fullName evidence="8">GFAT</fullName>
    </alternativeName>
    <alternativeName>
        <fullName evidence="8">Glucosamine-6-phosphate synthase</fullName>
    </alternativeName>
    <alternativeName>
        <fullName evidence="8">Hexosephosphate aminotransferase</fullName>
    </alternativeName>
    <alternativeName>
        <fullName evidence="8">L-glutamine--D-fructose-6-phosphate amidotransferase</fullName>
    </alternativeName>
</protein>
<evidence type="ECO:0000313" key="12">
    <source>
        <dbReference type="Proteomes" id="UP000470875"/>
    </source>
</evidence>
<evidence type="ECO:0000259" key="9">
    <source>
        <dbReference type="PROSITE" id="PS51278"/>
    </source>
</evidence>
<evidence type="ECO:0000256" key="2">
    <source>
        <dbReference type="ARBA" id="ARBA00012916"/>
    </source>
</evidence>
<name>A0A6N7W5Q7_9ACTO</name>
<sequence length="639" mass="69248">MCGIAGYVGQNPDSKAQEVVIAGLRRLEYRGYDSAGIALLTPAFDDPLVVRAVGKLVNLERALEDADIPDATTAIGHTRWATHGEAVVENAHPQVSEDRAVALVHNGIIENYAELKHQLREEGAEFTSDTDTEVVAHLLSKAMADPTLTPWDGELPGISGEQAKVGATMMAAMLAVTRRLVGSYTLLMVHRDAPNVVVASRRSSPLVIGVGEGANYLGSDALAFADYTTSALEIGQDQVVGVTPEGVVVVDRDGETVDPREFNVDFLRDRADKDGWDTFMEKEIHEQPEAVRATLEGRLDAKGALTLDEVRIPESLLRSVDKVVIIACGTAAYAGQVARYAIEHWCRIPVEVELAHEFRYRDPVVNEKTLVVAISQSGETMDTIMAIRHAREQGARVVSIVNTPGSTIARESDAVLLTHAGPEIAVASTKAFTAQITACYLLGLYLAQIRGNKYIDEIHDYLDKLAQIPDKMQEVLDSGESVRQIARAMADEESVLFLGRHVGYPVAMEGALKLKEIAYIHAEGFAAGELKHGPIALVEEGQPVFIVVPTPRRPELHQKTVSNVQQVKARGAKTMVIAEVGDDSVDEYADIVFRVPPAPTLYLPLLQVMPLQIFACALAGAKGLDVDQPRNLAKSVTVE</sequence>
<dbReference type="InterPro" id="IPR001347">
    <property type="entry name" value="SIS_dom"/>
</dbReference>
<evidence type="ECO:0000256" key="5">
    <source>
        <dbReference type="ARBA" id="ARBA00022679"/>
    </source>
</evidence>
<dbReference type="EMBL" id="VULO01000003">
    <property type="protein sequence ID" value="MSS83772.1"/>
    <property type="molecule type" value="Genomic_DNA"/>
</dbReference>
<dbReference type="CDD" id="cd05009">
    <property type="entry name" value="SIS_GlmS_GlmD_2"/>
    <property type="match status" value="1"/>
</dbReference>
<dbReference type="InterPro" id="IPR047084">
    <property type="entry name" value="GFAT_N"/>
</dbReference>
<dbReference type="RefSeq" id="WP_154543527.1">
    <property type="nucleotide sequence ID" value="NZ_VULO01000003.1"/>
</dbReference>
<dbReference type="GO" id="GO:0097367">
    <property type="term" value="F:carbohydrate derivative binding"/>
    <property type="evidence" value="ECO:0007669"/>
    <property type="project" value="InterPro"/>
</dbReference>
<feature type="domain" description="Glutamine amidotransferase type-2" evidence="9">
    <location>
        <begin position="2"/>
        <end position="253"/>
    </location>
</feature>
<dbReference type="InterPro" id="IPR035490">
    <property type="entry name" value="GlmS/FrlB_SIS"/>
</dbReference>
<dbReference type="CDD" id="cd00714">
    <property type="entry name" value="GFAT"/>
    <property type="match status" value="1"/>
</dbReference>
<dbReference type="GO" id="GO:0006002">
    <property type="term" value="P:fructose 6-phosphate metabolic process"/>
    <property type="evidence" value="ECO:0007669"/>
    <property type="project" value="TreeGrafter"/>
</dbReference>
<keyword evidence="12" id="KW-1185">Reference proteome</keyword>
<dbReference type="Proteomes" id="UP000470875">
    <property type="component" value="Unassembled WGS sequence"/>
</dbReference>
<dbReference type="InterPro" id="IPR046348">
    <property type="entry name" value="SIS_dom_sf"/>
</dbReference>
<dbReference type="SUPFAM" id="SSF53697">
    <property type="entry name" value="SIS domain"/>
    <property type="match status" value="1"/>
</dbReference>
<dbReference type="Gene3D" id="3.40.50.10490">
    <property type="entry name" value="Glucose-6-phosphate isomerase like protein, domain 1"/>
    <property type="match status" value="2"/>
</dbReference>
<evidence type="ECO:0000259" key="10">
    <source>
        <dbReference type="PROSITE" id="PS51464"/>
    </source>
</evidence>
<comment type="caution">
    <text evidence="11">The sequence shown here is derived from an EMBL/GenBank/DDBJ whole genome shotgun (WGS) entry which is preliminary data.</text>
</comment>
<comment type="function">
    <text evidence="8">Catalyzes the first step in hexosamine metabolism, converting fructose-6P into glucosamine-6P using glutamine as a nitrogen source.</text>
</comment>
<feature type="active site" description="Nucleophile; for GATase activity" evidence="8">
    <location>
        <position position="2"/>
    </location>
</feature>
<keyword evidence="7" id="KW-0315">Glutamine amidotransferase</keyword>
<dbReference type="Pfam" id="PF13522">
    <property type="entry name" value="GATase_6"/>
    <property type="match status" value="1"/>
</dbReference>
<proteinExistence type="inferred from homology"/>
<feature type="domain" description="SIS" evidence="10">
    <location>
        <begin position="312"/>
        <end position="452"/>
    </location>
</feature>
<keyword evidence="5 8" id="KW-0808">Transferase</keyword>
<feature type="initiator methionine" description="Removed" evidence="8">
    <location>
        <position position="1"/>
    </location>
</feature>
<dbReference type="InterPro" id="IPR005855">
    <property type="entry name" value="GFAT"/>
</dbReference>
<evidence type="ECO:0000256" key="3">
    <source>
        <dbReference type="ARBA" id="ARBA00016090"/>
    </source>
</evidence>
<dbReference type="PROSITE" id="PS51278">
    <property type="entry name" value="GATASE_TYPE_2"/>
    <property type="match status" value="1"/>
</dbReference>
<dbReference type="FunFam" id="3.40.50.10490:FF:000001">
    <property type="entry name" value="Glutamine--fructose-6-phosphate aminotransferase [isomerizing]"/>
    <property type="match status" value="1"/>
</dbReference>
<dbReference type="Pfam" id="PF01380">
    <property type="entry name" value="SIS"/>
    <property type="match status" value="2"/>
</dbReference>
<dbReference type="PANTHER" id="PTHR10937:SF0">
    <property type="entry name" value="GLUTAMINE--FRUCTOSE-6-PHOSPHATE TRANSAMINASE (ISOMERIZING)"/>
    <property type="match status" value="1"/>
</dbReference>
<evidence type="ECO:0000256" key="6">
    <source>
        <dbReference type="ARBA" id="ARBA00022737"/>
    </source>
</evidence>
<dbReference type="Gene3D" id="3.60.20.10">
    <property type="entry name" value="Glutamine Phosphoribosylpyrophosphate, subunit 1, domain 1"/>
    <property type="match status" value="1"/>
</dbReference>
<dbReference type="AlphaFoldDB" id="A0A6N7W5Q7"/>
<feature type="domain" description="SIS" evidence="10">
    <location>
        <begin position="485"/>
        <end position="629"/>
    </location>
</feature>
<keyword evidence="6" id="KW-0677">Repeat</keyword>